<feature type="binding site" evidence="8">
    <location>
        <position position="49"/>
    </location>
    <ligand>
        <name>GTP</name>
        <dbReference type="ChEBI" id="CHEBI:37565"/>
    </ligand>
</feature>
<keyword evidence="11" id="KW-1185">Reference proteome</keyword>
<keyword evidence="5 8" id="KW-0460">Magnesium</keyword>
<reference evidence="10 11" key="1">
    <citation type="journal article" date="2021" name="Int. J. Syst. Evol. Microbiol.">
        <title>Halobaculum halophilum sp. nov. and Halobaculum salinum sp. nov., isolated from salt lake and saline soil.</title>
        <authorList>
            <person name="Cui H.L."/>
            <person name="Shi X.W."/>
            <person name="Yin X.M."/>
            <person name="Yang X.Y."/>
            <person name="Hou J."/>
            <person name="Zhu L."/>
        </authorList>
    </citation>
    <scope>NUCLEOTIDE SEQUENCE [LARGE SCALE GENOMIC DNA]</scope>
    <source>
        <strain evidence="10 11">NBRC 109044</strain>
    </source>
</reference>
<dbReference type="GO" id="GO:0005737">
    <property type="term" value="C:cytoplasm"/>
    <property type="evidence" value="ECO:0007669"/>
    <property type="project" value="UniProtKB-SubCell"/>
</dbReference>
<dbReference type="GO" id="GO:0006777">
    <property type="term" value="P:Mo-molybdopterin cofactor biosynthetic process"/>
    <property type="evidence" value="ECO:0007669"/>
    <property type="project" value="UniProtKB-KW"/>
</dbReference>
<feature type="binding site" evidence="8">
    <location>
        <position position="21"/>
    </location>
    <ligand>
        <name>GTP</name>
        <dbReference type="ChEBI" id="CHEBI:37565"/>
    </ligand>
</feature>
<dbReference type="InterPro" id="IPR029044">
    <property type="entry name" value="Nucleotide-diphossugar_trans"/>
</dbReference>
<keyword evidence="6 8" id="KW-0342">GTP-binding</keyword>
<dbReference type="GO" id="GO:0005525">
    <property type="term" value="F:GTP binding"/>
    <property type="evidence" value="ECO:0007669"/>
    <property type="project" value="UniProtKB-UniRule"/>
</dbReference>
<comment type="domain">
    <text evidence="8">The N-terminal domain determines nucleotide recognition and specific binding, while the C-terminal domain determines the specific binding to the target protein.</text>
</comment>
<dbReference type="GeneID" id="67177941"/>
<dbReference type="InterPro" id="IPR025877">
    <property type="entry name" value="MobA-like_NTP_Trfase"/>
</dbReference>
<dbReference type="AlphaFoldDB" id="A0A8T8WGH2"/>
<keyword evidence="2 8" id="KW-0808">Transferase</keyword>
<dbReference type="EMBL" id="CP081958">
    <property type="protein sequence ID" value="QZP38938.1"/>
    <property type="molecule type" value="Genomic_DNA"/>
</dbReference>
<dbReference type="PANTHER" id="PTHR19136:SF81">
    <property type="entry name" value="MOLYBDENUM COFACTOR GUANYLYLTRANSFERASE"/>
    <property type="match status" value="1"/>
</dbReference>
<dbReference type="Pfam" id="PF12804">
    <property type="entry name" value="NTP_transf_3"/>
    <property type="match status" value="1"/>
</dbReference>
<comment type="catalytic activity">
    <reaction evidence="8">
        <text>Mo-molybdopterin + GTP + H(+) = Mo-molybdopterin guanine dinucleotide + diphosphate</text>
        <dbReference type="Rhea" id="RHEA:34243"/>
        <dbReference type="ChEBI" id="CHEBI:15378"/>
        <dbReference type="ChEBI" id="CHEBI:33019"/>
        <dbReference type="ChEBI" id="CHEBI:37565"/>
        <dbReference type="ChEBI" id="CHEBI:71302"/>
        <dbReference type="ChEBI" id="CHEBI:71310"/>
        <dbReference type="EC" id="2.7.7.77"/>
    </reaction>
</comment>
<dbReference type="SUPFAM" id="SSF53448">
    <property type="entry name" value="Nucleotide-diphospho-sugar transferases"/>
    <property type="match status" value="1"/>
</dbReference>
<comment type="similarity">
    <text evidence="8">Belongs to the MobA family.</text>
</comment>
<sequence>MTRYAAIVAGGRSTRFGDRDKAVADLAGVPMVRRVADRLSDVADRLVVNCRPDQREAIGAAMDGYALPVRYAEDPTPDQGPMAGIRTALRGVEGWGDAGEAAFVVACDMPFVDPRFVAALFDRLDGHDAVVPRVDDEWFQTTHAVYRAGPMSEACEAALERGDRKIVAPLLDLDHVVVGADELTALGVDDRTFENLNTREEFEAAAEAFE</sequence>
<evidence type="ECO:0000256" key="5">
    <source>
        <dbReference type="ARBA" id="ARBA00022842"/>
    </source>
</evidence>
<evidence type="ECO:0000256" key="7">
    <source>
        <dbReference type="ARBA" id="ARBA00023150"/>
    </source>
</evidence>
<evidence type="ECO:0000256" key="3">
    <source>
        <dbReference type="ARBA" id="ARBA00022723"/>
    </source>
</evidence>
<gene>
    <name evidence="8" type="primary">mobA</name>
    <name evidence="10" type="ORF">K6T50_07325</name>
</gene>
<comment type="cofactor">
    <cofactor evidence="8">
        <name>Mg(2+)</name>
        <dbReference type="ChEBI" id="CHEBI:18420"/>
    </cofactor>
</comment>
<proteinExistence type="inferred from homology"/>
<comment type="function">
    <text evidence="8">Transfers a GMP moiety from GTP to Mo-molybdopterin (Mo-MPT) cofactor (Moco or molybdenum cofactor) to form Mo-molybdopterin guanine dinucleotide (Mo-MGD) cofactor.</text>
</comment>
<dbReference type="Gene3D" id="3.90.550.10">
    <property type="entry name" value="Spore Coat Polysaccharide Biosynthesis Protein SpsA, Chain A"/>
    <property type="match status" value="1"/>
</dbReference>
<dbReference type="InterPro" id="IPR013482">
    <property type="entry name" value="Molybde_CF_guanTrfase"/>
</dbReference>
<keyword evidence="7 8" id="KW-0501">Molybdenum cofactor biosynthesis</keyword>
<name>A0A8T8WGH2_9EURY</name>
<dbReference type="KEGG" id="hmp:K6T50_07325"/>
<dbReference type="HAMAP" id="MF_00316">
    <property type="entry name" value="MobA"/>
    <property type="match status" value="1"/>
</dbReference>
<feature type="binding site" evidence="8">
    <location>
        <position position="108"/>
    </location>
    <ligand>
        <name>Mg(2+)</name>
        <dbReference type="ChEBI" id="CHEBI:18420"/>
    </ligand>
</feature>
<comment type="caution">
    <text evidence="8">Lacks conserved residue(s) required for the propagation of feature annotation.</text>
</comment>
<dbReference type="CDD" id="cd02503">
    <property type="entry name" value="MobA"/>
    <property type="match status" value="1"/>
</dbReference>
<evidence type="ECO:0000313" key="11">
    <source>
        <dbReference type="Proteomes" id="UP000826254"/>
    </source>
</evidence>
<dbReference type="GO" id="GO:0046872">
    <property type="term" value="F:metal ion binding"/>
    <property type="evidence" value="ECO:0007669"/>
    <property type="project" value="UniProtKB-KW"/>
</dbReference>
<evidence type="ECO:0000256" key="2">
    <source>
        <dbReference type="ARBA" id="ARBA00022679"/>
    </source>
</evidence>
<organism evidence="10 11">
    <name type="scientific">Halobaculum magnesiiphilum</name>
    <dbReference type="NCBI Taxonomy" id="1017351"/>
    <lineage>
        <taxon>Archaea</taxon>
        <taxon>Methanobacteriati</taxon>
        <taxon>Methanobacteriota</taxon>
        <taxon>Stenosarchaea group</taxon>
        <taxon>Halobacteria</taxon>
        <taxon>Halobacteriales</taxon>
        <taxon>Haloferacaceae</taxon>
        <taxon>Halobaculum</taxon>
    </lineage>
</organism>
<feature type="binding site" evidence="8">
    <location>
        <position position="108"/>
    </location>
    <ligand>
        <name>GTP</name>
        <dbReference type="ChEBI" id="CHEBI:37565"/>
    </ligand>
</feature>
<keyword evidence="1 8" id="KW-0963">Cytoplasm</keyword>
<dbReference type="PANTHER" id="PTHR19136">
    <property type="entry name" value="MOLYBDENUM COFACTOR GUANYLYLTRANSFERASE"/>
    <property type="match status" value="1"/>
</dbReference>
<protein>
    <recommendedName>
        <fullName evidence="8">Probable molybdenum cofactor guanylyltransferase</fullName>
        <shortName evidence="8">MoCo guanylyltransferase</shortName>
        <ecNumber evidence="8">2.7.7.77</ecNumber>
    </recommendedName>
    <alternativeName>
        <fullName evidence="8">GTP:molybdopterin guanylyltransferase</fullName>
    </alternativeName>
    <alternativeName>
        <fullName evidence="8">Mo-MPT guanylyltransferase</fullName>
    </alternativeName>
    <alternativeName>
        <fullName evidence="8">Molybdopterin guanylyltransferase</fullName>
    </alternativeName>
    <alternativeName>
        <fullName evidence="8">Molybdopterin-guanine dinucleotide synthase</fullName>
        <shortName evidence="8">MGD synthase</shortName>
    </alternativeName>
</protein>
<evidence type="ECO:0000256" key="1">
    <source>
        <dbReference type="ARBA" id="ARBA00022490"/>
    </source>
</evidence>
<dbReference type="GO" id="GO:0061603">
    <property type="term" value="F:molybdenum cofactor guanylyltransferase activity"/>
    <property type="evidence" value="ECO:0007669"/>
    <property type="project" value="UniProtKB-EC"/>
</dbReference>
<dbReference type="EC" id="2.7.7.77" evidence="8"/>
<evidence type="ECO:0000259" key="9">
    <source>
        <dbReference type="Pfam" id="PF12804"/>
    </source>
</evidence>
<evidence type="ECO:0000256" key="6">
    <source>
        <dbReference type="ARBA" id="ARBA00023134"/>
    </source>
</evidence>
<evidence type="ECO:0000256" key="8">
    <source>
        <dbReference type="HAMAP-Rule" id="MF_00316"/>
    </source>
</evidence>
<comment type="subcellular location">
    <subcellularLocation>
        <location evidence="8">Cytoplasm</location>
    </subcellularLocation>
</comment>
<evidence type="ECO:0000256" key="4">
    <source>
        <dbReference type="ARBA" id="ARBA00022741"/>
    </source>
</evidence>
<feature type="binding site" evidence="8">
    <location>
        <begin position="8"/>
        <end position="10"/>
    </location>
    <ligand>
        <name>GTP</name>
        <dbReference type="ChEBI" id="CHEBI:37565"/>
    </ligand>
</feature>
<accession>A0A8T8WGH2</accession>
<dbReference type="Proteomes" id="UP000826254">
    <property type="component" value="Chromosome"/>
</dbReference>
<feature type="domain" description="MobA-like NTP transferase" evidence="9">
    <location>
        <begin position="5"/>
        <end position="169"/>
    </location>
</feature>
<keyword evidence="10" id="KW-0548">Nucleotidyltransferase</keyword>
<evidence type="ECO:0000313" key="10">
    <source>
        <dbReference type="EMBL" id="QZP38938.1"/>
    </source>
</evidence>
<keyword evidence="3 8" id="KW-0479">Metal-binding</keyword>
<dbReference type="RefSeq" id="WP_222608736.1">
    <property type="nucleotide sequence ID" value="NZ_CP081958.1"/>
</dbReference>
<keyword evidence="4 8" id="KW-0547">Nucleotide-binding</keyword>